<dbReference type="InterPro" id="IPR044721">
    <property type="entry name" value="GluCl_TM"/>
</dbReference>
<evidence type="ECO:0000313" key="15">
    <source>
        <dbReference type="Proteomes" id="UP000046395"/>
    </source>
</evidence>
<keyword evidence="3 11" id="KW-0813">Transport</keyword>
<evidence type="ECO:0000256" key="9">
    <source>
        <dbReference type="ARBA" id="ARBA00023136"/>
    </source>
</evidence>
<dbReference type="SUPFAM" id="SSF48452">
    <property type="entry name" value="TPR-like"/>
    <property type="match status" value="1"/>
</dbReference>
<comment type="similarity">
    <text evidence="11">Belongs to the ligand-gated ion channel (TC 1.A.9) family.</text>
</comment>
<feature type="domain" description="Neurotransmitter-gated ion-channel ligand-binding" evidence="13">
    <location>
        <begin position="575"/>
        <end position="780"/>
    </location>
</feature>
<dbReference type="Pfam" id="PF02932">
    <property type="entry name" value="Neur_chan_memb"/>
    <property type="match status" value="1"/>
</dbReference>
<evidence type="ECO:0000256" key="10">
    <source>
        <dbReference type="ARBA" id="ARBA00023303"/>
    </source>
</evidence>
<keyword evidence="4" id="KW-1003">Cell membrane</keyword>
<dbReference type="GO" id="GO:0005230">
    <property type="term" value="F:extracellular ligand-gated monoatomic ion channel activity"/>
    <property type="evidence" value="ECO:0007669"/>
    <property type="project" value="InterPro"/>
</dbReference>
<dbReference type="Gene3D" id="1.20.58.390">
    <property type="entry name" value="Neurotransmitter-gated ion-channel transmembrane domain"/>
    <property type="match status" value="1"/>
</dbReference>
<evidence type="ECO:0000259" key="14">
    <source>
        <dbReference type="Pfam" id="PF02932"/>
    </source>
</evidence>
<evidence type="ECO:0000256" key="8">
    <source>
        <dbReference type="ARBA" id="ARBA00023065"/>
    </source>
</evidence>
<dbReference type="SUPFAM" id="SSF63712">
    <property type="entry name" value="Nicotinic receptor ligand binding domain-like"/>
    <property type="match status" value="1"/>
</dbReference>
<keyword evidence="6" id="KW-0732">Signal</keyword>
<reference evidence="16" key="1">
    <citation type="submission" date="2019-12" db="UniProtKB">
        <authorList>
            <consortium name="WormBaseParasite"/>
        </authorList>
    </citation>
    <scope>IDENTIFICATION</scope>
</reference>
<evidence type="ECO:0000256" key="5">
    <source>
        <dbReference type="ARBA" id="ARBA00022692"/>
    </source>
</evidence>
<dbReference type="InterPro" id="IPR036719">
    <property type="entry name" value="Neuro-gated_channel_TM_sf"/>
</dbReference>
<keyword evidence="10 11" id="KW-0407">Ion channel</keyword>
<dbReference type="STRING" id="70415.A0A5S6Q917"/>
<organism evidence="15 16">
    <name type="scientific">Trichuris muris</name>
    <name type="common">Mouse whipworm</name>
    <dbReference type="NCBI Taxonomy" id="70415"/>
    <lineage>
        <taxon>Eukaryota</taxon>
        <taxon>Metazoa</taxon>
        <taxon>Ecdysozoa</taxon>
        <taxon>Nematoda</taxon>
        <taxon>Enoplea</taxon>
        <taxon>Dorylaimia</taxon>
        <taxon>Trichinellida</taxon>
        <taxon>Trichuridae</taxon>
        <taxon>Trichuris</taxon>
    </lineage>
</organism>
<dbReference type="InterPro" id="IPR036734">
    <property type="entry name" value="Neur_chan_lig-bd_sf"/>
</dbReference>
<dbReference type="InterPro" id="IPR006028">
    <property type="entry name" value="GABAA/Glycine_rcpt"/>
</dbReference>
<dbReference type="AlphaFoldDB" id="A0A5S6Q917"/>
<dbReference type="InterPro" id="IPR038050">
    <property type="entry name" value="Neuro_actylchol_rec"/>
</dbReference>
<dbReference type="InterPro" id="IPR006201">
    <property type="entry name" value="Neur_channel"/>
</dbReference>
<evidence type="ECO:0000259" key="13">
    <source>
        <dbReference type="Pfam" id="PF02931"/>
    </source>
</evidence>
<keyword evidence="5 11" id="KW-0812">Transmembrane</keyword>
<evidence type="ECO:0000256" key="2">
    <source>
        <dbReference type="ARBA" id="ARBA00004236"/>
    </source>
</evidence>
<keyword evidence="7 11" id="KW-1133">Transmembrane helix</keyword>
<dbReference type="PROSITE" id="PS00236">
    <property type="entry name" value="NEUROTR_ION_CHANNEL"/>
    <property type="match status" value="1"/>
</dbReference>
<dbReference type="GO" id="GO:0005886">
    <property type="term" value="C:plasma membrane"/>
    <property type="evidence" value="ECO:0007669"/>
    <property type="project" value="UniProtKB-SubCell"/>
</dbReference>
<feature type="transmembrane region" description="Helical" evidence="11">
    <location>
        <begin position="847"/>
        <end position="866"/>
    </location>
</feature>
<dbReference type="PANTHER" id="PTHR31859:SF9">
    <property type="entry name" value="TETRATRICOPEPTIDE REPEAT PROTEIN 39B"/>
    <property type="match status" value="1"/>
</dbReference>
<evidence type="ECO:0000256" key="4">
    <source>
        <dbReference type="ARBA" id="ARBA00022475"/>
    </source>
</evidence>
<evidence type="ECO:0000256" key="3">
    <source>
        <dbReference type="ARBA" id="ARBA00022448"/>
    </source>
</evidence>
<dbReference type="WBParaSite" id="TMUE_1000003683.1">
    <property type="protein sequence ID" value="TMUE_1000003683.1"/>
    <property type="gene ID" value="WBGene00287671"/>
</dbReference>
<accession>A0A5S6Q917</accession>
<feature type="transmembrane region" description="Helical" evidence="11">
    <location>
        <begin position="985"/>
        <end position="1005"/>
    </location>
</feature>
<dbReference type="Pfam" id="PF10300">
    <property type="entry name" value="Iml2-TPR_39"/>
    <property type="match status" value="1"/>
</dbReference>
<dbReference type="InterPro" id="IPR019412">
    <property type="entry name" value="IML2/TPR_39"/>
</dbReference>
<dbReference type="Proteomes" id="UP000046395">
    <property type="component" value="Unassembled WGS sequence"/>
</dbReference>
<feature type="domain" description="Neurotransmitter-gated ion-channel transmembrane" evidence="14">
    <location>
        <begin position="789"/>
        <end position="999"/>
    </location>
</feature>
<dbReference type="CDD" id="cd18993">
    <property type="entry name" value="LGIC_ECD_GluCl"/>
    <property type="match status" value="1"/>
</dbReference>
<evidence type="ECO:0000256" key="1">
    <source>
        <dbReference type="ARBA" id="ARBA00004141"/>
    </source>
</evidence>
<name>A0A5S6Q917_TRIMR</name>
<dbReference type="PRINTS" id="PR00252">
    <property type="entry name" value="NRIONCHANNEL"/>
</dbReference>
<dbReference type="Gene3D" id="2.70.170.10">
    <property type="entry name" value="Neurotransmitter-gated ion-channel ligand-binding domain"/>
    <property type="match status" value="1"/>
</dbReference>
<evidence type="ECO:0000313" key="16">
    <source>
        <dbReference type="WBParaSite" id="TMUE_1000003683.1"/>
    </source>
</evidence>
<dbReference type="SUPFAM" id="SSF90112">
    <property type="entry name" value="Neurotransmitter-gated ion-channel transmembrane pore"/>
    <property type="match status" value="1"/>
</dbReference>
<dbReference type="InterPro" id="IPR011990">
    <property type="entry name" value="TPR-like_helical_dom_sf"/>
</dbReference>
<dbReference type="CDD" id="cd19062">
    <property type="entry name" value="LGIC_TM_GluCl"/>
    <property type="match status" value="1"/>
</dbReference>
<feature type="transmembrane region" description="Helical" evidence="11">
    <location>
        <begin position="781"/>
        <end position="806"/>
    </location>
</feature>
<keyword evidence="8 11" id="KW-0406">Ion transport</keyword>
<evidence type="ECO:0000256" key="12">
    <source>
        <dbReference type="SAM" id="MobiDB-lite"/>
    </source>
</evidence>
<keyword evidence="15" id="KW-1185">Reference proteome</keyword>
<dbReference type="InterPro" id="IPR018000">
    <property type="entry name" value="Neurotransmitter_ion_chnl_CS"/>
</dbReference>
<evidence type="ECO:0000256" key="11">
    <source>
        <dbReference type="RuleBase" id="RU000687"/>
    </source>
</evidence>
<comment type="subcellular location">
    <subcellularLocation>
        <location evidence="2">Cell membrane</location>
    </subcellularLocation>
    <subcellularLocation>
        <location evidence="1">Membrane</location>
        <topology evidence="1">Multi-pass membrane protein</topology>
    </subcellularLocation>
</comment>
<sequence>MEEFHDALEELPPRKPSSLLADSIEHTRHAMNLFFNNQFEEAVAFLEPRANDSMYHSLGFATTAFIQALMTCNDHDVEKAMNATKHASDVCDKYRKPNNLAGRLTTFGSSNVEEDHFTDVQLHAELCYAEALLERALLTFVQDENLISFLKGAIRIRSCYQSYKKCQQHMYSHSWQDDAVRSHFESGVKLGDGTFSLLISALPSRVLKLLEFAGFNGNRDYGLRQLKSAALMHYTLRWPLSALVLLVWNLNFVYILGTGESDLLLSEKLILDMLSIYPASSLVLFFSGRYAEITGDFAKAIQLFQSSIDQQTEWRQFHHLCFWELIFCHSFLRDWRKARQYAEALYAENKWSRSTYAYLSACCLMSEIGIGERSTQEGAPTDETVETILHLMRQVPLLKVKLSGKSLPVEKFCMAKSNQFFSQNNSLFIPLYELLYFWNCYTCIGRNESAVLSILDDIERQYQRRKSTCAEGMSADDHCLYLLLKAMCLKQLQSPFQAEQLLLEIVNKKQDLKVNTYLAPNAYLELALLRLDNRKSDLAKQFVLKAKEFKGYLLESRVHFRRSDARLNYRSWRGQRLVRNLLSNYIFSVRPATSEGPVRVHTSVFFSALNAVDEYKMEFKAQFKFQQEWFDSRLKFHDGYFGKDKFIHLSSDQIVWVPDTFVPNEKSGAYHLLDQPNQYLKIRSDGKVIYNKRLTMTLACVMHLARYPMDEQTCFLDFVSYAYTTADILYEWSNPPLHFEKYAFSGLSNFEVKEYRNSSCTSQTATGNYSCLRVELKLRRLFSFFMLQVYVPSSLLVAVSWVSYWIDWRAAAGRVPLSIITLLTMITHSHAINANLPPVSYAKALDVWVGGCVMFIFVSLIEYAFVNYAGLREQCQVAEMKTNVDQSQFAIPQWTGLSAPTYADQGDGSELHSKRRRRKQKSNAPVRPPASSCTVVDEECGGSVTELVSSIKEKRRKRLLFRLFSLRCLERLPSRADRIDNVSRYLLPFLFCSFNIVYWSVYWSGRK</sequence>
<comment type="caution">
    <text evidence="11">Lacks conserved residue(s) required for the propagation of feature annotation.</text>
</comment>
<dbReference type="GO" id="GO:0004888">
    <property type="term" value="F:transmembrane signaling receptor activity"/>
    <property type="evidence" value="ECO:0007669"/>
    <property type="project" value="InterPro"/>
</dbReference>
<evidence type="ECO:0000256" key="7">
    <source>
        <dbReference type="ARBA" id="ARBA00022989"/>
    </source>
</evidence>
<proteinExistence type="inferred from homology"/>
<dbReference type="PANTHER" id="PTHR31859">
    <property type="entry name" value="TETRATRICOPEPTIDE REPEAT PROTEIN 39 FAMILY MEMBER"/>
    <property type="match status" value="1"/>
</dbReference>
<protein>
    <submittedName>
        <fullName evidence="16">Ig-like domain-containing protein</fullName>
    </submittedName>
</protein>
<feature type="region of interest" description="Disordered" evidence="12">
    <location>
        <begin position="900"/>
        <end position="931"/>
    </location>
</feature>
<dbReference type="InterPro" id="IPR006029">
    <property type="entry name" value="Neurotrans-gated_channel_TM"/>
</dbReference>
<keyword evidence="9 11" id="KW-0472">Membrane</keyword>
<dbReference type="NCBIfam" id="TIGR00860">
    <property type="entry name" value="LIC"/>
    <property type="match status" value="1"/>
</dbReference>
<dbReference type="InterPro" id="IPR006202">
    <property type="entry name" value="Neur_chan_lig-bd"/>
</dbReference>
<dbReference type="PRINTS" id="PR00253">
    <property type="entry name" value="GABAARECEPTR"/>
</dbReference>
<dbReference type="Pfam" id="PF02931">
    <property type="entry name" value="Neur_chan_LBD"/>
    <property type="match status" value="1"/>
</dbReference>
<evidence type="ECO:0000256" key="6">
    <source>
        <dbReference type="ARBA" id="ARBA00022729"/>
    </source>
</evidence>